<dbReference type="GO" id="GO:0008270">
    <property type="term" value="F:zinc ion binding"/>
    <property type="evidence" value="ECO:0007669"/>
    <property type="project" value="UniProtKB-KW"/>
</dbReference>
<gene>
    <name evidence="9" type="ORF">CTAYLR_002258</name>
</gene>
<dbReference type="InterPro" id="IPR000306">
    <property type="entry name" value="Znf_FYVE"/>
</dbReference>
<keyword evidence="2" id="KW-0547">Nucleotide-binding</keyword>
<dbReference type="Pfam" id="PF01363">
    <property type="entry name" value="FYVE"/>
    <property type="match status" value="2"/>
</dbReference>
<sequence>MERDDDTVVPQRRACGVSSVAPHVRRAVDFTRVSVHRGVQFVTTTPTSRYIAAVLTEATHYALERASWAVSAIQAHDPEWSYTDEVVKGERWLTRVVFVPFLRATGGCRRLGWYERQLVETNEGGDEDAPSKRQLPEGLDGPADFRSDDFARWVRDRALGEERDEEAGYHVAKLAVVAPAKWQLADACSACGERFGPSKHRHHCRLCGRSVCRAHGSRYRALPALAAHLGANPHRVCEECDARMDSLATAERAAWRVCRVKMLLRHRESGGLRPYFDVAVDTATNKARRLLKAAAAVARTCPLLAPASATITVEVLEILCKYGPAGLATLVLRREFVEAAELLRRVARVDAAWPLSAHELTAAIYYLLALRRGARGSDPDAEKRQFASCERCDEETLRDLRAAAPAAIWCYLESPTAVELVARQQGYALLFENGWGRQREAVAQPGFICLAKRDGTARRKTAILAVRGTASVHDVATDVRAFPAPFPPQRDFEGNGAWTSVSGTFAFAGMARAAQWLYDETAPALLALAAGGYDLVLTGHSLGAGVASLLSVMLRNGFDDRGLGHARVRCFGFATPACVDRALADKTVGLITSVVLHDDVVPRLTARSLRALMAELLRQRETCMRRWRDDLDAVWGRLRHGLWAPRWRDSLLRESAASSRIEASRDDESRLFPDEAPQAAAPPPPYLPPRGRTASSDDDDARFFADDFDDVDKLPELFVPGRVVHIYSWRGTYEAAIVDRGCEALADIAVSANMISDHSIQSHFDAITEVLDVRRAPENPPPWQPFHATDSCQCCGAKFTWHVTSNSEAQTYREKHNCRSCGLLVCDPCSKRRKPLPRIGLLEPSRVCDRCHFQGFSDNHRTVVWWWSQLVVACRGLAPFFSNNNNRGRGVLVVAKSSTEGQPYLEEDVLVASDPHDILDAEGWPCDEEKEIDAGLVTLRSEGEESVVHELARYEINDDDDDEELRSLLSRLRSEVEGKEDEESASIMRSIKRCEAYVEAHYGAVDAVADARAALAFAATTDAVAEEAFEDARSVGLLSDEGRNRSWYSGIDVPADLLSADDDEMDAAYSELLESAGRNSRVEDDEKEVRVSSSSIGIDLGTTNSAAAIVVDGVPRLVPPGMRPSVVCFVDLSLDAEVFVDEDDPAFGAALADETVLAVVGKDAEALRGGVHGASVCSRVKRILGRDATRAERRRVGTFRSHGGRDSDSDVALAIPALPFRVAASEVSAEIVRQLKRDADRFLAPLVATRAVVGIPARFDAWARDATRDATIRAGFDDVRLLTEPEAAAIAFGRTRSDASKNLTLLVFDLGGGTFDASVVRVRNANATLVSVGGDPRLGGDDFDAALAEYLAKRFYDAHNVSIRAPTARLRLLAEAERCKRVLSGRKEVRARARCLARANRETGERSRGGRPLDLNETLDRRTFESLCRPLFRDIEAAALAVCEEANISLPKIGEEEENGVLRNALDAVLLVGGATRMPAIGRMLRRITGLPLSRIVANDALNPEEAVALGAAIHAADLDARGVFPPDPPPAIL</sequence>
<dbReference type="InterPro" id="IPR002921">
    <property type="entry name" value="Fungal_lipase-type"/>
</dbReference>
<protein>
    <recommendedName>
        <fullName evidence="8">FYVE-type domain-containing protein</fullName>
    </recommendedName>
</protein>
<accession>A0AAD7UNW1</accession>
<reference evidence="9" key="1">
    <citation type="submission" date="2023-01" db="EMBL/GenBank/DDBJ databases">
        <title>Metagenome sequencing of chrysophaentin producing Chrysophaeum taylorii.</title>
        <authorList>
            <person name="Davison J."/>
            <person name="Bewley C."/>
        </authorList>
    </citation>
    <scope>NUCLEOTIDE SEQUENCE</scope>
    <source>
        <strain evidence="9">NIES-1699</strain>
    </source>
</reference>
<evidence type="ECO:0000259" key="8">
    <source>
        <dbReference type="PROSITE" id="PS50178"/>
    </source>
</evidence>
<dbReference type="InterPro" id="IPR017455">
    <property type="entry name" value="Znf_FYVE-rel"/>
</dbReference>
<dbReference type="Gene3D" id="3.30.420.40">
    <property type="match status" value="2"/>
</dbReference>
<keyword evidence="10" id="KW-1185">Reference proteome</keyword>
<evidence type="ECO:0000256" key="4">
    <source>
        <dbReference type="ARBA" id="ARBA00022833"/>
    </source>
</evidence>
<feature type="region of interest" description="Disordered" evidence="7">
    <location>
        <begin position="662"/>
        <end position="699"/>
    </location>
</feature>
<feature type="compositionally biased region" description="Basic and acidic residues" evidence="7">
    <location>
        <begin position="662"/>
        <end position="673"/>
    </location>
</feature>
<dbReference type="InterPro" id="IPR018181">
    <property type="entry name" value="Heat_shock_70_CS"/>
</dbReference>
<dbReference type="PROSITE" id="PS00329">
    <property type="entry name" value="HSP70_2"/>
    <property type="match status" value="1"/>
</dbReference>
<dbReference type="InterPro" id="IPR013126">
    <property type="entry name" value="Hsp_70_fam"/>
</dbReference>
<evidence type="ECO:0000256" key="3">
    <source>
        <dbReference type="ARBA" id="ARBA00022771"/>
    </source>
</evidence>
<evidence type="ECO:0000256" key="1">
    <source>
        <dbReference type="ARBA" id="ARBA00022723"/>
    </source>
</evidence>
<dbReference type="PROSITE" id="PS50178">
    <property type="entry name" value="ZF_FYVE"/>
    <property type="match status" value="2"/>
</dbReference>
<comment type="caution">
    <text evidence="9">The sequence shown here is derived from an EMBL/GenBank/DDBJ whole genome shotgun (WGS) entry which is preliminary data.</text>
</comment>
<feature type="domain" description="FYVE-type" evidence="8">
    <location>
        <begin position="182"/>
        <end position="245"/>
    </location>
</feature>
<dbReference type="Proteomes" id="UP001230188">
    <property type="component" value="Unassembled WGS sequence"/>
</dbReference>
<dbReference type="SMART" id="SM00064">
    <property type="entry name" value="FYVE"/>
    <property type="match status" value="2"/>
</dbReference>
<keyword evidence="3 6" id="KW-0863">Zinc-finger</keyword>
<dbReference type="SUPFAM" id="SSF53067">
    <property type="entry name" value="Actin-like ATPase domain"/>
    <property type="match status" value="2"/>
</dbReference>
<evidence type="ECO:0000313" key="9">
    <source>
        <dbReference type="EMBL" id="KAJ8613406.1"/>
    </source>
</evidence>
<dbReference type="CDD" id="cd00519">
    <property type="entry name" value="Lipase_3"/>
    <property type="match status" value="1"/>
</dbReference>
<dbReference type="InterPro" id="IPR011011">
    <property type="entry name" value="Znf_FYVE_PHD"/>
</dbReference>
<keyword evidence="5" id="KW-0067">ATP-binding</keyword>
<evidence type="ECO:0000313" key="10">
    <source>
        <dbReference type="Proteomes" id="UP001230188"/>
    </source>
</evidence>
<organism evidence="9 10">
    <name type="scientific">Chrysophaeum taylorii</name>
    <dbReference type="NCBI Taxonomy" id="2483200"/>
    <lineage>
        <taxon>Eukaryota</taxon>
        <taxon>Sar</taxon>
        <taxon>Stramenopiles</taxon>
        <taxon>Ochrophyta</taxon>
        <taxon>Pelagophyceae</taxon>
        <taxon>Pelagomonadales</taxon>
        <taxon>Pelagomonadaceae</taxon>
        <taxon>Chrysophaeum</taxon>
    </lineage>
</organism>
<dbReference type="GO" id="GO:0006629">
    <property type="term" value="P:lipid metabolic process"/>
    <property type="evidence" value="ECO:0007669"/>
    <property type="project" value="InterPro"/>
</dbReference>
<proteinExistence type="predicted"/>
<dbReference type="GO" id="GO:0140662">
    <property type="term" value="F:ATP-dependent protein folding chaperone"/>
    <property type="evidence" value="ECO:0007669"/>
    <property type="project" value="InterPro"/>
</dbReference>
<name>A0AAD7UNW1_9STRA</name>
<dbReference type="PROSITE" id="PS00297">
    <property type="entry name" value="HSP70_1"/>
    <property type="match status" value="1"/>
</dbReference>
<dbReference type="PANTHER" id="PTHR19375">
    <property type="entry name" value="HEAT SHOCK PROTEIN 70KDA"/>
    <property type="match status" value="1"/>
</dbReference>
<dbReference type="PRINTS" id="PR00301">
    <property type="entry name" value="HEATSHOCK70"/>
</dbReference>
<keyword evidence="1" id="KW-0479">Metal-binding</keyword>
<feature type="non-terminal residue" evidence="9">
    <location>
        <position position="1"/>
    </location>
</feature>
<dbReference type="Gene3D" id="3.30.40.10">
    <property type="entry name" value="Zinc/RING finger domain, C3HC4 (zinc finger)"/>
    <property type="match status" value="2"/>
</dbReference>
<keyword evidence="4" id="KW-0862">Zinc</keyword>
<dbReference type="Pfam" id="PF01764">
    <property type="entry name" value="Lipase_3"/>
    <property type="match status" value="1"/>
</dbReference>
<dbReference type="Gene3D" id="3.40.50.1820">
    <property type="entry name" value="alpha/beta hydrolase"/>
    <property type="match status" value="1"/>
</dbReference>
<dbReference type="GO" id="GO:0005524">
    <property type="term" value="F:ATP binding"/>
    <property type="evidence" value="ECO:0007669"/>
    <property type="project" value="UniProtKB-KW"/>
</dbReference>
<dbReference type="Pfam" id="PF00012">
    <property type="entry name" value="HSP70"/>
    <property type="match status" value="1"/>
</dbReference>
<feature type="region of interest" description="Disordered" evidence="7">
    <location>
        <begin position="122"/>
        <end position="142"/>
    </location>
</feature>
<evidence type="ECO:0000256" key="6">
    <source>
        <dbReference type="PROSITE-ProRule" id="PRU00091"/>
    </source>
</evidence>
<feature type="domain" description="FYVE-type" evidence="8">
    <location>
        <begin position="786"/>
        <end position="851"/>
    </location>
</feature>
<dbReference type="InterPro" id="IPR043129">
    <property type="entry name" value="ATPase_NBD"/>
</dbReference>
<dbReference type="InterPro" id="IPR029058">
    <property type="entry name" value="AB_hydrolase_fold"/>
</dbReference>
<dbReference type="PROSITE" id="PS01036">
    <property type="entry name" value="HSP70_3"/>
    <property type="match status" value="1"/>
</dbReference>
<evidence type="ECO:0000256" key="5">
    <source>
        <dbReference type="ARBA" id="ARBA00022840"/>
    </source>
</evidence>
<evidence type="ECO:0000256" key="2">
    <source>
        <dbReference type="ARBA" id="ARBA00022741"/>
    </source>
</evidence>
<dbReference type="SUPFAM" id="SSF57903">
    <property type="entry name" value="FYVE/PHD zinc finger"/>
    <property type="match status" value="2"/>
</dbReference>
<evidence type="ECO:0000256" key="7">
    <source>
        <dbReference type="SAM" id="MobiDB-lite"/>
    </source>
</evidence>
<dbReference type="SUPFAM" id="SSF53474">
    <property type="entry name" value="alpha/beta-Hydrolases"/>
    <property type="match status" value="1"/>
</dbReference>
<dbReference type="InterPro" id="IPR013083">
    <property type="entry name" value="Znf_RING/FYVE/PHD"/>
</dbReference>
<dbReference type="EMBL" id="JAQMWT010000029">
    <property type="protein sequence ID" value="KAJ8613406.1"/>
    <property type="molecule type" value="Genomic_DNA"/>
</dbReference>
<dbReference type="Gene3D" id="3.90.640.10">
    <property type="entry name" value="Actin, Chain A, domain 4"/>
    <property type="match status" value="1"/>
</dbReference>
<dbReference type="CDD" id="cd15760">
    <property type="entry name" value="FYVE_scVPS27p_like"/>
    <property type="match status" value="1"/>
</dbReference>